<dbReference type="PROSITE" id="PS50112">
    <property type="entry name" value="PAS"/>
    <property type="match status" value="1"/>
</dbReference>
<keyword evidence="7" id="KW-1185">Reference proteome</keyword>
<dbReference type="InterPro" id="IPR052155">
    <property type="entry name" value="Biofilm_reg_signaling"/>
</dbReference>
<dbReference type="InterPro" id="IPR000014">
    <property type="entry name" value="PAS"/>
</dbReference>
<evidence type="ECO:0000256" key="1">
    <source>
        <dbReference type="SAM" id="MobiDB-lite"/>
    </source>
</evidence>
<dbReference type="Gene3D" id="3.30.70.270">
    <property type="match status" value="1"/>
</dbReference>
<evidence type="ECO:0000256" key="2">
    <source>
        <dbReference type="SAM" id="Phobius"/>
    </source>
</evidence>
<name>A0A5S5CVW6_9ACTN</name>
<dbReference type="Pfam" id="PF13188">
    <property type="entry name" value="PAS_8"/>
    <property type="match status" value="1"/>
</dbReference>
<feature type="transmembrane region" description="Helical" evidence="2">
    <location>
        <begin position="102"/>
        <end position="119"/>
    </location>
</feature>
<sequence length="861" mass="89458">MTALRELPRQLLWTAALGLVGLVLTAPASAPDGTGMQWDELVMSALATSCAVLVVRRLRGVEPAAARPWWPVVAGAVCFAVATLLAGSFPGPAFDGFGVDDVLLFTGACTPLITAALLARQVIRTRWSTLVVDGLMVASAVLVVTEVLRAPLRGPDPASADLRGLVLTYGSYAAVMLGGAGALCTVSTAALRRSVSVLLVGIAAQGVAAGSEAMAIATSSSAWTSACALAVAVSLLSTALAVHRAPLRLPDRGARAAAPRVSALGLSLTVSAVLGPPAAIAATVLGGATLGRGAELGCSVVFGLMAVRLVLRIREDGRITEDLVRSEEDFRGLVEASSDGIAILDAQFRLPFASPAARSLLGIGDDDPDVVLLDLVVPEDREPLRRAALAAPAGEGPAMHFRVPVADGPPRELEVTSSERPGSTRRVLHLRDVTARRRRERELERMAYTDHLTGLPNRAMLFRELGTTAPGPRTLLVVDLDGFKAVNDVAGHEAGDQLLVDVARRLHTVVREDDLVARLGGDEFAVVVTGGPADGEDVALRIVDAMAMPFRSGDSTFATGASVGVARLTAAGGQAAFREADAALRAAKQAGKGCVRLAGDDDRTGVEAEDDFHDVVAEGLFAVRLDAACRPDGRIELVHAVPSWSHPEHDTVRGLELWGFAERQGRSRELQQWLLREACRVGAELPDETVAVAVSLPAGFTTAEDLAATVAGALADSGLPAERLVLSFTEETLLTSSAALIPELEAVRRTGVRLCLDNYGMGHSLFALLARLALDLVRVDLTALAGRDDTDRALQVLGAIARTTAGFGLTAIAGGISTAAHRDGAVAAGIHLLHGRAFPVDLPAEEMAALLVAAGGPVPAA</sequence>
<dbReference type="InterPro" id="IPR035965">
    <property type="entry name" value="PAS-like_dom_sf"/>
</dbReference>
<feature type="transmembrane region" description="Helical" evidence="2">
    <location>
        <begin position="131"/>
        <end position="152"/>
    </location>
</feature>
<dbReference type="SMART" id="SM00267">
    <property type="entry name" value="GGDEF"/>
    <property type="match status" value="1"/>
</dbReference>
<feature type="region of interest" description="Disordered" evidence="1">
    <location>
        <begin position="402"/>
        <end position="421"/>
    </location>
</feature>
<dbReference type="EMBL" id="VNHW01000007">
    <property type="protein sequence ID" value="TYP87234.1"/>
    <property type="molecule type" value="Genomic_DNA"/>
</dbReference>
<keyword evidence="2" id="KW-0812">Transmembrane</keyword>
<feature type="transmembrane region" description="Helical" evidence="2">
    <location>
        <begin position="198"/>
        <end position="217"/>
    </location>
</feature>
<dbReference type="SUPFAM" id="SSF141868">
    <property type="entry name" value="EAL domain-like"/>
    <property type="match status" value="1"/>
</dbReference>
<dbReference type="NCBIfam" id="TIGR00254">
    <property type="entry name" value="GGDEF"/>
    <property type="match status" value="1"/>
</dbReference>
<feature type="transmembrane region" description="Helical" evidence="2">
    <location>
        <begin position="70"/>
        <end position="90"/>
    </location>
</feature>
<feature type="transmembrane region" description="Helical" evidence="2">
    <location>
        <begin position="263"/>
        <end position="288"/>
    </location>
</feature>
<evidence type="ECO:0000313" key="6">
    <source>
        <dbReference type="EMBL" id="TYP87234.1"/>
    </source>
</evidence>
<dbReference type="SUPFAM" id="SSF55785">
    <property type="entry name" value="PYP-like sensor domain (PAS domain)"/>
    <property type="match status" value="1"/>
</dbReference>
<evidence type="ECO:0000313" key="7">
    <source>
        <dbReference type="Proteomes" id="UP000322499"/>
    </source>
</evidence>
<dbReference type="Pfam" id="PF00990">
    <property type="entry name" value="GGDEF"/>
    <property type="match status" value="1"/>
</dbReference>
<dbReference type="SMART" id="SM00052">
    <property type="entry name" value="EAL"/>
    <property type="match status" value="1"/>
</dbReference>
<dbReference type="AlphaFoldDB" id="A0A5S5CVW6"/>
<organism evidence="6 7">
    <name type="scientific">Blastococcus xanthinilyticus</name>
    <dbReference type="NCBI Taxonomy" id="1564164"/>
    <lineage>
        <taxon>Bacteria</taxon>
        <taxon>Bacillati</taxon>
        <taxon>Actinomycetota</taxon>
        <taxon>Actinomycetes</taxon>
        <taxon>Geodermatophilales</taxon>
        <taxon>Geodermatophilaceae</taxon>
        <taxon>Blastococcus</taxon>
    </lineage>
</organism>
<feature type="domain" description="EAL" evidence="4">
    <location>
        <begin position="605"/>
        <end position="855"/>
    </location>
</feature>
<dbReference type="Gene3D" id="3.20.20.450">
    <property type="entry name" value="EAL domain"/>
    <property type="match status" value="1"/>
</dbReference>
<keyword evidence="2" id="KW-0472">Membrane</keyword>
<dbReference type="InterPro" id="IPR035919">
    <property type="entry name" value="EAL_sf"/>
</dbReference>
<dbReference type="RefSeq" id="WP_166533493.1">
    <property type="nucleotide sequence ID" value="NZ_VNHW01000007.1"/>
</dbReference>
<dbReference type="NCBIfam" id="TIGR00229">
    <property type="entry name" value="sensory_box"/>
    <property type="match status" value="1"/>
</dbReference>
<feature type="transmembrane region" description="Helical" evidence="2">
    <location>
        <begin position="223"/>
        <end position="242"/>
    </location>
</feature>
<dbReference type="Gene3D" id="3.30.450.20">
    <property type="entry name" value="PAS domain"/>
    <property type="match status" value="1"/>
</dbReference>
<gene>
    <name evidence="6" type="ORF">BD833_107174</name>
</gene>
<dbReference type="PANTHER" id="PTHR44757:SF2">
    <property type="entry name" value="BIOFILM ARCHITECTURE MAINTENANCE PROTEIN MBAA"/>
    <property type="match status" value="1"/>
</dbReference>
<evidence type="ECO:0000259" key="3">
    <source>
        <dbReference type="PROSITE" id="PS50112"/>
    </source>
</evidence>
<dbReference type="Pfam" id="PF00563">
    <property type="entry name" value="EAL"/>
    <property type="match status" value="1"/>
</dbReference>
<dbReference type="SMART" id="SM00091">
    <property type="entry name" value="PAS"/>
    <property type="match status" value="1"/>
</dbReference>
<evidence type="ECO:0000259" key="5">
    <source>
        <dbReference type="PROSITE" id="PS50887"/>
    </source>
</evidence>
<dbReference type="InterPro" id="IPR001633">
    <property type="entry name" value="EAL_dom"/>
</dbReference>
<feature type="transmembrane region" description="Helical" evidence="2">
    <location>
        <begin position="41"/>
        <end position="58"/>
    </location>
</feature>
<dbReference type="CDD" id="cd01948">
    <property type="entry name" value="EAL"/>
    <property type="match status" value="1"/>
</dbReference>
<dbReference type="PROSITE" id="PS50883">
    <property type="entry name" value="EAL"/>
    <property type="match status" value="1"/>
</dbReference>
<feature type="domain" description="PAS" evidence="3">
    <location>
        <begin position="326"/>
        <end position="395"/>
    </location>
</feature>
<evidence type="ECO:0000259" key="4">
    <source>
        <dbReference type="PROSITE" id="PS50883"/>
    </source>
</evidence>
<comment type="caution">
    <text evidence="6">The sequence shown here is derived from an EMBL/GenBank/DDBJ whole genome shotgun (WGS) entry which is preliminary data.</text>
</comment>
<dbReference type="InterPro" id="IPR029787">
    <property type="entry name" value="Nucleotide_cyclase"/>
</dbReference>
<accession>A0A5S5CVW6</accession>
<dbReference type="PROSITE" id="PS50887">
    <property type="entry name" value="GGDEF"/>
    <property type="match status" value="1"/>
</dbReference>
<dbReference type="CDD" id="cd01949">
    <property type="entry name" value="GGDEF"/>
    <property type="match status" value="1"/>
</dbReference>
<dbReference type="PANTHER" id="PTHR44757">
    <property type="entry name" value="DIGUANYLATE CYCLASE DGCP"/>
    <property type="match status" value="1"/>
</dbReference>
<feature type="domain" description="GGDEF" evidence="5">
    <location>
        <begin position="471"/>
        <end position="600"/>
    </location>
</feature>
<dbReference type="Proteomes" id="UP000322499">
    <property type="component" value="Unassembled WGS sequence"/>
</dbReference>
<proteinExistence type="predicted"/>
<keyword evidence="2" id="KW-1133">Transmembrane helix</keyword>
<dbReference type="InterPro" id="IPR000160">
    <property type="entry name" value="GGDEF_dom"/>
</dbReference>
<reference evidence="6 7" key="1">
    <citation type="submission" date="2019-07" db="EMBL/GenBank/DDBJ databases">
        <title>Genomic Encyclopedia of Archaeal and Bacterial Type Strains, Phase II (KMG-II): from individual species to whole genera.</title>
        <authorList>
            <person name="Goeker M."/>
        </authorList>
    </citation>
    <scope>NUCLEOTIDE SEQUENCE [LARGE SCALE GENOMIC DNA]</scope>
    <source>
        <strain evidence="6 7">DSM 46842</strain>
    </source>
</reference>
<dbReference type="SUPFAM" id="SSF55073">
    <property type="entry name" value="Nucleotide cyclase"/>
    <property type="match status" value="1"/>
</dbReference>
<feature type="transmembrane region" description="Helical" evidence="2">
    <location>
        <begin position="172"/>
        <end position="191"/>
    </location>
</feature>
<dbReference type="InterPro" id="IPR043128">
    <property type="entry name" value="Rev_trsase/Diguanyl_cyclase"/>
</dbReference>
<protein>
    <submittedName>
        <fullName evidence="6">PAS domain S-box-containing protein/diguanylate cyclase (GGDEF)-like protein</fullName>
    </submittedName>
</protein>